<dbReference type="InterPro" id="IPR055492">
    <property type="entry name" value="DUF7064"/>
</dbReference>
<feature type="domain" description="DUF7064" evidence="1">
    <location>
        <begin position="272"/>
        <end position="394"/>
    </location>
</feature>
<gene>
    <name evidence="2" type="ORF">V1264_015075</name>
</gene>
<accession>A0AAN9BKX7</accession>
<reference evidence="2 3" key="1">
    <citation type="submission" date="2024-02" db="EMBL/GenBank/DDBJ databases">
        <title>Chromosome-scale genome assembly of the rough periwinkle Littorina saxatilis.</title>
        <authorList>
            <person name="De Jode A."/>
            <person name="Faria R."/>
            <person name="Formenti G."/>
            <person name="Sims Y."/>
            <person name="Smith T.P."/>
            <person name="Tracey A."/>
            <person name="Wood J.M.D."/>
            <person name="Zagrodzka Z.B."/>
            <person name="Johannesson K."/>
            <person name="Butlin R.K."/>
            <person name="Leder E.H."/>
        </authorList>
    </citation>
    <scope>NUCLEOTIDE SEQUENCE [LARGE SCALE GENOMIC DNA]</scope>
    <source>
        <strain evidence="2">Snail1</strain>
        <tissue evidence="2">Muscle</tissue>
    </source>
</reference>
<dbReference type="Proteomes" id="UP001374579">
    <property type="component" value="Unassembled WGS sequence"/>
</dbReference>
<comment type="caution">
    <text evidence="2">The sequence shown here is derived from an EMBL/GenBank/DDBJ whole genome shotgun (WGS) entry which is preliminary data.</text>
</comment>
<protein>
    <recommendedName>
        <fullName evidence="1">DUF7064 domain-containing protein</fullName>
    </recommendedName>
</protein>
<evidence type="ECO:0000313" key="3">
    <source>
        <dbReference type="Proteomes" id="UP001374579"/>
    </source>
</evidence>
<evidence type="ECO:0000313" key="2">
    <source>
        <dbReference type="EMBL" id="KAK7107098.1"/>
    </source>
</evidence>
<dbReference type="PANTHER" id="PTHR34717">
    <property type="entry name" value="EG:BACR7A4.20 PROTEIN"/>
    <property type="match status" value="1"/>
</dbReference>
<dbReference type="Pfam" id="PF23212">
    <property type="entry name" value="DUF7064"/>
    <property type="match status" value="1"/>
</dbReference>
<evidence type="ECO:0000259" key="1">
    <source>
        <dbReference type="Pfam" id="PF23212"/>
    </source>
</evidence>
<sequence>MFGYLVAGALGGIVLVFWVLMPSPTRRCGVYVQPNKWYPFKYAVFRLLLWLRRRRNRALKQTTGKGAGYGVRSRSTPEDMDKVQDLPQDQPLAVDAVYFNGGDADGNYMVAATARRHDNLVQTILLFRFSDLGILEIPSMPDTSLYTTEPNTFGAGGLRLEPVVPMKKWKLSYQGKMRSRKLQKEVKVNFSLDWDSFTTFFDFDTDMHPATMADGIAREQWSREYFDNLEKAHQTHYEQFGVITGQVEIEGHGSRQVQLRGVRDHSYGNKRDWKNLHRYALQYASLEDGSAVCVGAISMPCNISRLTVGYVFHPDGSMDSVSSSELELYDHGEDGRPPQHLVFKFCAGGKLYEMQCDVLDCPIFYMGVEWDAKINERFCRYTVNGVKGWGISEWEYGNYVGKKAEKEWYAKHEA</sequence>
<dbReference type="AlphaFoldDB" id="A0AAN9BKX7"/>
<proteinExistence type="predicted"/>
<dbReference type="EMBL" id="JBAMIC010000004">
    <property type="protein sequence ID" value="KAK7107098.1"/>
    <property type="molecule type" value="Genomic_DNA"/>
</dbReference>
<name>A0AAN9BKX7_9CAEN</name>
<keyword evidence="3" id="KW-1185">Reference proteome</keyword>
<dbReference type="PANTHER" id="PTHR34717:SF1">
    <property type="entry name" value="EG:BACR7A4.20 PROTEIN"/>
    <property type="match status" value="1"/>
</dbReference>
<organism evidence="2 3">
    <name type="scientific">Littorina saxatilis</name>
    <dbReference type="NCBI Taxonomy" id="31220"/>
    <lineage>
        <taxon>Eukaryota</taxon>
        <taxon>Metazoa</taxon>
        <taxon>Spiralia</taxon>
        <taxon>Lophotrochozoa</taxon>
        <taxon>Mollusca</taxon>
        <taxon>Gastropoda</taxon>
        <taxon>Caenogastropoda</taxon>
        <taxon>Littorinimorpha</taxon>
        <taxon>Littorinoidea</taxon>
        <taxon>Littorinidae</taxon>
        <taxon>Littorina</taxon>
    </lineage>
</organism>